<comment type="caution">
    <text evidence="1">The sequence shown here is derived from an EMBL/GenBank/DDBJ whole genome shotgun (WGS) entry which is preliminary data.</text>
</comment>
<dbReference type="InterPro" id="IPR036291">
    <property type="entry name" value="NAD(P)-bd_dom_sf"/>
</dbReference>
<dbReference type="EMBL" id="JBHUCP010000009">
    <property type="protein sequence ID" value="MFD1530949.1"/>
    <property type="molecule type" value="Genomic_DNA"/>
</dbReference>
<protein>
    <submittedName>
        <fullName evidence="1">Uncharacterized protein</fullName>
    </submittedName>
</protein>
<evidence type="ECO:0000313" key="2">
    <source>
        <dbReference type="Proteomes" id="UP001597145"/>
    </source>
</evidence>
<dbReference type="RefSeq" id="WP_343970991.1">
    <property type="nucleotide sequence ID" value="NZ_BAAAJG010000002.1"/>
</dbReference>
<dbReference type="Gene3D" id="3.40.50.720">
    <property type="entry name" value="NAD(P)-binding Rossmann-like Domain"/>
    <property type="match status" value="1"/>
</dbReference>
<evidence type="ECO:0000313" key="1">
    <source>
        <dbReference type="EMBL" id="MFD1530949.1"/>
    </source>
</evidence>
<organism evidence="1 2">
    <name type="scientific">Pseudonocardia aurantiaca</name>
    <dbReference type="NCBI Taxonomy" id="75290"/>
    <lineage>
        <taxon>Bacteria</taxon>
        <taxon>Bacillati</taxon>
        <taxon>Actinomycetota</taxon>
        <taxon>Actinomycetes</taxon>
        <taxon>Pseudonocardiales</taxon>
        <taxon>Pseudonocardiaceae</taxon>
        <taxon>Pseudonocardia</taxon>
    </lineage>
</organism>
<dbReference type="SUPFAM" id="SSF51735">
    <property type="entry name" value="NAD(P)-binding Rossmann-fold domains"/>
    <property type="match status" value="1"/>
</dbReference>
<keyword evidence="2" id="KW-1185">Reference proteome</keyword>
<dbReference type="Proteomes" id="UP001597145">
    <property type="component" value="Unassembled WGS sequence"/>
</dbReference>
<name>A0ABW4FK14_9PSEU</name>
<sequence length="129" mass="13617">MTYVDDVASTLVAAAEDERAWGRAWHVPAAPALSVREVAGRACAAAGVPRPRLSTMPAPVLWLGGVFDPLARELRETQYQFRRPFVLDSSAATTMFGIEPTPVGEAIVETVGGLARRSGTRAAATPSAP</sequence>
<proteinExistence type="predicted"/>
<accession>A0ABW4FK14</accession>
<gene>
    <name evidence="1" type="ORF">ACFSCY_16020</name>
</gene>
<reference evidence="2" key="1">
    <citation type="journal article" date="2019" name="Int. J. Syst. Evol. Microbiol.">
        <title>The Global Catalogue of Microorganisms (GCM) 10K type strain sequencing project: providing services to taxonomists for standard genome sequencing and annotation.</title>
        <authorList>
            <consortium name="The Broad Institute Genomics Platform"/>
            <consortium name="The Broad Institute Genome Sequencing Center for Infectious Disease"/>
            <person name="Wu L."/>
            <person name="Ma J."/>
        </authorList>
    </citation>
    <scope>NUCLEOTIDE SEQUENCE [LARGE SCALE GENOMIC DNA]</scope>
    <source>
        <strain evidence="2">JCM 12165</strain>
    </source>
</reference>